<name>F2BGA5_9NEIS</name>
<evidence type="ECO:0000256" key="1">
    <source>
        <dbReference type="SAM" id="MobiDB-lite"/>
    </source>
</evidence>
<dbReference type="AlphaFoldDB" id="F2BGA5"/>
<protein>
    <submittedName>
        <fullName evidence="2">Uncharacterized protein</fullName>
    </submittedName>
</protein>
<gene>
    <name evidence="2" type="ORF">HMPREF9123_2762</name>
</gene>
<organism evidence="2 3">
    <name type="scientific">Neisseria bacilliformis ATCC BAA-1200</name>
    <dbReference type="NCBI Taxonomy" id="888742"/>
    <lineage>
        <taxon>Bacteria</taxon>
        <taxon>Pseudomonadati</taxon>
        <taxon>Pseudomonadota</taxon>
        <taxon>Betaproteobacteria</taxon>
        <taxon>Neisseriales</taxon>
        <taxon>Neisseriaceae</taxon>
        <taxon>Neisseria</taxon>
    </lineage>
</organism>
<feature type="region of interest" description="Disordered" evidence="1">
    <location>
        <begin position="1"/>
        <end position="37"/>
    </location>
</feature>
<proteinExistence type="predicted"/>
<accession>F2BGA5</accession>
<reference evidence="2 3" key="1">
    <citation type="submission" date="2011-02" db="EMBL/GenBank/DDBJ databases">
        <authorList>
            <person name="Muzny D."/>
            <person name="Qin X."/>
            <person name="Deng J."/>
            <person name="Jiang H."/>
            <person name="Liu Y."/>
            <person name="Qu J."/>
            <person name="Song X.-Z."/>
            <person name="Zhang L."/>
            <person name="Thornton R."/>
            <person name="Coyle M."/>
            <person name="Francisco L."/>
            <person name="Jackson L."/>
            <person name="Javaid M."/>
            <person name="Korchina V."/>
            <person name="Kovar C."/>
            <person name="Mata R."/>
            <person name="Mathew T."/>
            <person name="Ngo R."/>
            <person name="Nguyen L."/>
            <person name="Nguyen N."/>
            <person name="Okwuonu G."/>
            <person name="Ongeri F."/>
            <person name="Pham C."/>
            <person name="Simmons D."/>
            <person name="Wilczek-Boney K."/>
            <person name="Hale W."/>
            <person name="Jakkamsetti A."/>
            <person name="Pham P."/>
            <person name="Ruth R."/>
            <person name="San Lucas F."/>
            <person name="Warren J."/>
            <person name="Zhang J."/>
            <person name="Zhao Z."/>
            <person name="Zhou C."/>
            <person name="Zhu D."/>
            <person name="Lee S."/>
            <person name="Bess C."/>
            <person name="Blankenburg K."/>
            <person name="Forbes L."/>
            <person name="Fu Q."/>
            <person name="Gubbala S."/>
            <person name="Hirani K."/>
            <person name="Jayaseelan J.C."/>
            <person name="Lara F."/>
            <person name="Munidasa M."/>
            <person name="Palculict T."/>
            <person name="Patil S."/>
            <person name="Pu L.-L."/>
            <person name="Saada N."/>
            <person name="Tang L."/>
            <person name="Weissenberger G."/>
            <person name="Zhu Y."/>
            <person name="Hemphill L."/>
            <person name="Shang Y."/>
            <person name="Youmans B."/>
            <person name="Ayvaz T."/>
            <person name="Ross M."/>
            <person name="Santibanez J."/>
            <person name="Aqrawi P."/>
            <person name="Gross S."/>
            <person name="Joshi V."/>
            <person name="Fowler G."/>
            <person name="Nazareth L."/>
            <person name="Reid J."/>
            <person name="Worley K."/>
            <person name="Petrosino J."/>
            <person name="Highlander S."/>
            <person name="Gibbs R."/>
        </authorList>
    </citation>
    <scope>NUCLEOTIDE SEQUENCE [LARGE SCALE GENOMIC DNA]</scope>
    <source>
        <strain evidence="2 3">ATCC BAA-1200</strain>
    </source>
</reference>
<comment type="caution">
    <text evidence="2">The sequence shown here is derived from an EMBL/GenBank/DDBJ whole genome shotgun (WGS) entry which is preliminary data.</text>
</comment>
<sequence length="117" mass="13549">MVQPRTQSLLHKPPRPFNPNRVRRLGRHTLPNGRGRLKKSFGAAKTRFHVLTSLKPTFRRPLRFARFVGWVSTHRLRDRHVAAIMAGQDPPYPNGRGRLKILKTVFQTASHCRPRLT</sequence>
<evidence type="ECO:0000313" key="3">
    <source>
        <dbReference type="Proteomes" id="UP000004105"/>
    </source>
</evidence>
<evidence type="ECO:0000313" key="2">
    <source>
        <dbReference type="EMBL" id="EGF06802.1"/>
    </source>
</evidence>
<dbReference type="HOGENOM" id="CLU_2082269_0_0_4"/>
<keyword evidence="3" id="KW-1185">Reference proteome</keyword>
<dbReference type="Proteomes" id="UP000004105">
    <property type="component" value="Unassembled WGS sequence"/>
</dbReference>
<dbReference type="EMBL" id="AFAY01000054">
    <property type="protein sequence ID" value="EGF06802.1"/>
    <property type="molecule type" value="Genomic_DNA"/>
</dbReference>